<dbReference type="PROSITE" id="PS50191">
    <property type="entry name" value="CRAL_TRIO"/>
    <property type="match status" value="1"/>
</dbReference>
<gene>
    <name evidence="3" type="primary">LOC112681713</name>
</gene>
<dbReference type="PRINTS" id="PR00180">
    <property type="entry name" value="CRETINALDHBP"/>
</dbReference>
<proteinExistence type="predicted"/>
<dbReference type="InterPro" id="IPR001251">
    <property type="entry name" value="CRAL-TRIO_dom"/>
</dbReference>
<dbReference type="GO" id="GO:1902936">
    <property type="term" value="F:phosphatidylinositol bisphosphate binding"/>
    <property type="evidence" value="ECO:0007669"/>
    <property type="project" value="TreeGrafter"/>
</dbReference>
<dbReference type="Pfam" id="PF00650">
    <property type="entry name" value="CRAL_TRIO"/>
    <property type="match status" value="1"/>
</dbReference>
<evidence type="ECO:0000313" key="3">
    <source>
        <dbReference type="RefSeq" id="XP_025407788.1"/>
    </source>
</evidence>
<feature type="domain" description="CRAL-TRIO" evidence="1">
    <location>
        <begin position="119"/>
        <end position="282"/>
    </location>
</feature>
<dbReference type="AlphaFoldDB" id="A0A8B8FAG7"/>
<dbReference type="Gene3D" id="1.20.5.1200">
    <property type="entry name" value="Alpha-tocopherol transfer"/>
    <property type="match status" value="1"/>
</dbReference>
<evidence type="ECO:0000313" key="2">
    <source>
        <dbReference type="Proteomes" id="UP000694846"/>
    </source>
</evidence>
<protein>
    <submittedName>
        <fullName evidence="3">Alpha-tocopherol transfer protein-like isoform X1</fullName>
    </submittedName>
</protein>
<evidence type="ECO:0000259" key="1">
    <source>
        <dbReference type="PROSITE" id="PS50191"/>
    </source>
</evidence>
<dbReference type="SMART" id="SM00516">
    <property type="entry name" value="SEC14"/>
    <property type="match status" value="1"/>
</dbReference>
<keyword evidence="2" id="KW-1185">Reference proteome</keyword>
<dbReference type="CDD" id="cd00170">
    <property type="entry name" value="SEC14"/>
    <property type="match status" value="1"/>
</dbReference>
<dbReference type="RefSeq" id="XP_025407788.1">
    <property type="nucleotide sequence ID" value="XM_025552003.1"/>
</dbReference>
<dbReference type="Proteomes" id="UP000694846">
    <property type="component" value="Unplaced"/>
</dbReference>
<dbReference type="OrthoDB" id="6610030at2759"/>
<dbReference type="PANTHER" id="PTHR10174">
    <property type="entry name" value="ALPHA-TOCOPHEROL TRANSFER PROTEIN-RELATED"/>
    <property type="match status" value="1"/>
</dbReference>
<dbReference type="SUPFAM" id="SSF52087">
    <property type="entry name" value="CRAL/TRIO domain"/>
    <property type="match status" value="1"/>
</dbReference>
<dbReference type="PANTHER" id="PTHR10174:SF222">
    <property type="entry name" value="GH10083P-RELATED"/>
    <property type="match status" value="1"/>
</dbReference>
<accession>A0A8B8FAG7</accession>
<organism evidence="2 3">
    <name type="scientific">Sipha flava</name>
    <name type="common">yellow sugarcane aphid</name>
    <dbReference type="NCBI Taxonomy" id="143950"/>
    <lineage>
        <taxon>Eukaryota</taxon>
        <taxon>Metazoa</taxon>
        <taxon>Ecdysozoa</taxon>
        <taxon>Arthropoda</taxon>
        <taxon>Hexapoda</taxon>
        <taxon>Insecta</taxon>
        <taxon>Pterygota</taxon>
        <taxon>Neoptera</taxon>
        <taxon>Paraneoptera</taxon>
        <taxon>Hemiptera</taxon>
        <taxon>Sternorrhyncha</taxon>
        <taxon>Aphidomorpha</taxon>
        <taxon>Aphidoidea</taxon>
        <taxon>Aphididae</taxon>
        <taxon>Sipha</taxon>
    </lineage>
</organism>
<dbReference type="GeneID" id="112681713"/>
<reference evidence="3" key="1">
    <citation type="submission" date="2025-08" db="UniProtKB">
        <authorList>
            <consortium name="RefSeq"/>
        </authorList>
    </citation>
    <scope>IDENTIFICATION</scope>
    <source>
        <tissue evidence="3">Whole body</tissue>
    </source>
</reference>
<dbReference type="InterPro" id="IPR036865">
    <property type="entry name" value="CRAL-TRIO_dom_sf"/>
</dbReference>
<dbReference type="GO" id="GO:0016020">
    <property type="term" value="C:membrane"/>
    <property type="evidence" value="ECO:0007669"/>
    <property type="project" value="TreeGrafter"/>
</dbReference>
<sequence>MFRSVNDIPSALNSAFKMTLDYIYGRPKGPLPDAVAATRRLLGMTDESIRRDVYELIQWLREQPDLPNTLDGVELEWWMENYLVINKNDVNRVKENLPVYFQLKTILPEVMNNRDPKLDDDMIKGYSSTLLALIPTIMDGGRKLGVFTHRPGTPASDYNPVGIAKQLTCIADLLLAQGMDHIRLVLVMDLKTLRLGHLARYPVGILRRFFLYAWKAYPERVAQIHIINPPVILSAGLALFKPFLKAKIRKRIIIHRDIDSLFEQVPIKYMPKDYGGESPSMIELHEAWRQKIIDHQLYLKTCVAKHRVLQQT</sequence>
<name>A0A8B8FAG7_9HEMI</name>
<dbReference type="Gene3D" id="3.40.525.10">
    <property type="entry name" value="CRAL-TRIO lipid binding domain"/>
    <property type="match status" value="1"/>
</dbReference>